<sequence>MKYIKTVKPFYIDERGEMSHLLPGTVKIASAIVIKCKRGTIRANHYHKHDTHFSYMLKGSMEYVHKDLKKKNSRKQSFTVREGQIVMTPPMFGHAMKFLEDSVFLALTTEPRSRSEYETDTVRMELL</sequence>
<dbReference type="Pfam" id="PF14667">
    <property type="entry name" value="Polysacc_synt_C"/>
    <property type="match status" value="1"/>
</dbReference>
<protein>
    <recommendedName>
        <fullName evidence="1">Capsular polysaccharide assembling protein CapF C-terminal domain-containing protein</fullName>
    </recommendedName>
</protein>
<dbReference type="Gene3D" id="2.60.120.10">
    <property type="entry name" value="Jelly Rolls"/>
    <property type="match status" value="1"/>
</dbReference>
<evidence type="ECO:0000313" key="2">
    <source>
        <dbReference type="EMBL" id="OGG24495.1"/>
    </source>
</evidence>
<dbReference type="STRING" id="1798392.A3A79_04910"/>
<feature type="domain" description="Capsular polysaccharide assembling protein CapF C-terminal" evidence="1">
    <location>
        <begin position="12"/>
        <end position="103"/>
    </location>
</feature>
<dbReference type="AlphaFoldDB" id="A0A1F6AIG5"/>
<reference evidence="2 3" key="1">
    <citation type="journal article" date="2016" name="Nat. Commun.">
        <title>Thousands of microbial genomes shed light on interconnected biogeochemical processes in an aquifer system.</title>
        <authorList>
            <person name="Anantharaman K."/>
            <person name="Brown C.T."/>
            <person name="Hug L.A."/>
            <person name="Sharon I."/>
            <person name="Castelle C.J."/>
            <person name="Probst A.J."/>
            <person name="Thomas B.C."/>
            <person name="Singh A."/>
            <person name="Wilkins M.J."/>
            <person name="Karaoz U."/>
            <person name="Brodie E.L."/>
            <person name="Williams K.H."/>
            <person name="Hubbard S.S."/>
            <person name="Banfield J.F."/>
        </authorList>
    </citation>
    <scope>NUCLEOTIDE SEQUENCE [LARGE SCALE GENOMIC DNA]</scope>
</reference>
<dbReference type="InterPro" id="IPR011051">
    <property type="entry name" value="RmlC_Cupin_sf"/>
</dbReference>
<comment type="caution">
    <text evidence="2">The sequence shown here is derived from an EMBL/GenBank/DDBJ whole genome shotgun (WGS) entry which is preliminary data.</text>
</comment>
<accession>A0A1F6AIG5</accession>
<dbReference type="EMBL" id="MFJV01000001">
    <property type="protein sequence ID" value="OGG24495.1"/>
    <property type="molecule type" value="Genomic_DNA"/>
</dbReference>
<dbReference type="InterPro" id="IPR014710">
    <property type="entry name" value="RmlC-like_jellyroll"/>
</dbReference>
<dbReference type="InterPro" id="IPR029303">
    <property type="entry name" value="CapF_C"/>
</dbReference>
<evidence type="ECO:0000313" key="3">
    <source>
        <dbReference type="Proteomes" id="UP000178759"/>
    </source>
</evidence>
<dbReference type="SUPFAM" id="SSF51182">
    <property type="entry name" value="RmlC-like cupins"/>
    <property type="match status" value="1"/>
</dbReference>
<gene>
    <name evidence="2" type="ORF">A3A79_04910</name>
</gene>
<name>A0A1F6AIG5_9BACT</name>
<proteinExistence type="predicted"/>
<organism evidence="2 3">
    <name type="scientific">Candidatus Gottesmanbacteria bacterium RIFCSPLOWO2_01_FULL_43_11b</name>
    <dbReference type="NCBI Taxonomy" id="1798392"/>
    <lineage>
        <taxon>Bacteria</taxon>
        <taxon>Candidatus Gottesmaniibacteriota</taxon>
    </lineage>
</organism>
<evidence type="ECO:0000259" key="1">
    <source>
        <dbReference type="Pfam" id="PF14667"/>
    </source>
</evidence>
<dbReference type="Proteomes" id="UP000178759">
    <property type="component" value="Unassembled WGS sequence"/>
</dbReference>